<sequence length="386" mass="41901">MNPRRLATVATALCGTVVLAGWVVDRLAGFGLTGIENAGAVSIEDRRVPTLTVDAELVEAPQATVVGYAAVANVDVATAVKSVTGTATDMTPASEKLESIVEAALPDSSQMPPHESPPMQVATASTPDPVPNDVKEAVSSIEILDECLVADNCIDRYLWALYQRTPKVDTVKVHEQRKVTVRRKGKTVTVTKSFTRLVDEDFTWKDPKAAEKARMPMMDYVIGGMDQSFKLKLFHTLRAAEEAGLSPGITSAFRDDYRQSIASGLRAATDRSYHGGSFRGGYGHGLAADVVSVKGATEGQRSISTESLWKWIDAHGKEFGIGRPYLDKDPPHLAPIDGKEYAAHHRGTKAQYAESDIKKRKRLAARDDHSVAKTSKKRKMAALQRS</sequence>
<dbReference type="Proteomes" id="UP000243904">
    <property type="component" value="Chromosome I"/>
</dbReference>
<dbReference type="EMBL" id="LT629750">
    <property type="protein sequence ID" value="SDS25215.1"/>
    <property type="molecule type" value="Genomic_DNA"/>
</dbReference>
<gene>
    <name evidence="2" type="ORF">SAMN05444158_1480</name>
</gene>
<keyword evidence="3" id="KW-1185">Reference proteome</keyword>
<evidence type="ECO:0000313" key="3">
    <source>
        <dbReference type="Proteomes" id="UP000243904"/>
    </source>
</evidence>
<name>A0A1H1QP75_9BRAD</name>
<organism evidence="2 3">
    <name type="scientific">Bradyrhizobium canariense</name>
    <dbReference type="NCBI Taxonomy" id="255045"/>
    <lineage>
        <taxon>Bacteria</taxon>
        <taxon>Pseudomonadati</taxon>
        <taxon>Pseudomonadota</taxon>
        <taxon>Alphaproteobacteria</taxon>
        <taxon>Hyphomicrobiales</taxon>
        <taxon>Nitrobacteraceae</taxon>
        <taxon>Bradyrhizobium</taxon>
    </lineage>
</organism>
<proteinExistence type="predicted"/>
<dbReference type="AlphaFoldDB" id="A0A1H1QP75"/>
<evidence type="ECO:0008006" key="4">
    <source>
        <dbReference type="Google" id="ProtNLM"/>
    </source>
</evidence>
<feature type="region of interest" description="Disordered" evidence="1">
    <location>
        <begin position="344"/>
        <end position="386"/>
    </location>
</feature>
<evidence type="ECO:0000256" key="1">
    <source>
        <dbReference type="SAM" id="MobiDB-lite"/>
    </source>
</evidence>
<feature type="region of interest" description="Disordered" evidence="1">
    <location>
        <begin position="107"/>
        <end position="128"/>
    </location>
</feature>
<accession>A0A1H1QP75</accession>
<protein>
    <recommendedName>
        <fullName evidence="4">D-alanyl-D-alanine carboxypeptidase</fullName>
    </recommendedName>
</protein>
<reference evidence="3" key="1">
    <citation type="submission" date="2016-10" db="EMBL/GenBank/DDBJ databases">
        <authorList>
            <person name="Varghese N."/>
            <person name="Submissions S."/>
        </authorList>
    </citation>
    <scope>NUCLEOTIDE SEQUENCE [LARGE SCALE GENOMIC DNA]</scope>
    <source>
        <strain evidence="3">GAS369</strain>
    </source>
</reference>
<evidence type="ECO:0000313" key="2">
    <source>
        <dbReference type="EMBL" id="SDS25215.1"/>
    </source>
</evidence>